<comment type="caution">
    <text evidence="1">The sequence shown here is derived from an EMBL/GenBank/DDBJ whole genome shotgun (WGS) entry which is preliminary data.</text>
</comment>
<gene>
    <name evidence="1" type="ORF">LOK49_LG11G01917</name>
</gene>
<reference evidence="1 2" key="1">
    <citation type="journal article" date="2022" name="Plant J.">
        <title>Chromosome-level genome of Camellia lanceoleosa provides a valuable resource for understanding genome evolution and self-incompatibility.</title>
        <authorList>
            <person name="Gong W."/>
            <person name="Xiao S."/>
            <person name="Wang L."/>
            <person name="Liao Z."/>
            <person name="Chang Y."/>
            <person name="Mo W."/>
            <person name="Hu G."/>
            <person name="Li W."/>
            <person name="Zhao G."/>
            <person name="Zhu H."/>
            <person name="Hu X."/>
            <person name="Ji K."/>
            <person name="Xiang X."/>
            <person name="Song Q."/>
            <person name="Yuan D."/>
            <person name="Jin S."/>
            <person name="Zhang L."/>
        </authorList>
    </citation>
    <scope>NUCLEOTIDE SEQUENCE [LARGE SCALE GENOMIC DNA]</scope>
    <source>
        <strain evidence="1">SQ_2022a</strain>
    </source>
</reference>
<accession>A0ACC0G0V5</accession>
<evidence type="ECO:0000313" key="1">
    <source>
        <dbReference type="EMBL" id="KAI7993970.1"/>
    </source>
</evidence>
<organism evidence="1 2">
    <name type="scientific">Camellia lanceoleosa</name>
    <dbReference type="NCBI Taxonomy" id="1840588"/>
    <lineage>
        <taxon>Eukaryota</taxon>
        <taxon>Viridiplantae</taxon>
        <taxon>Streptophyta</taxon>
        <taxon>Embryophyta</taxon>
        <taxon>Tracheophyta</taxon>
        <taxon>Spermatophyta</taxon>
        <taxon>Magnoliopsida</taxon>
        <taxon>eudicotyledons</taxon>
        <taxon>Gunneridae</taxon>
        <taxon>Pentapetalae</taxon>
        <taxon>asterids</taxon>
        <taxon>Ericales</taxon>
        <taxon>Theaceae</taxon>
        <taxon>Camellia</taxon>
    </lineage>
</organism>
<name>A0ACC0G0V5_9ERIC</name>
<dbReference type="EMBL" id="CM045769">
    <property type="protein sequence ID" value="KAI7993970.1"/>
    <property type="molecule type" value="Genomic_DNA"/>
</dbReference>
<proteinExistence type="predicted"/>
<keyword evidence="2" id="KW-1185">Reference proteome</keyword>
<protein>
    <submittedName>
        <fullName evidence="1">Uncharacterized protein</fullName>
    </submittedName>
</protein>
<sequence>MVDQLVYNQIAIAVDRSKSTPPTTSTVVRYYSSFLSFSCSGSFSVSVSVSVSLSLISGSVFLVPKHTASSKPTLPFTLCFVSFQTHVLFCS</sequence>
<dbReference type="Proteomes" id="UP001060215">
    <property type="component" value="Chromosome 12"/>
</dbReference>
<evidence type="ECO:0000313" key="2">
    <source>
        <dbReference type="Proteomes" id="UP001060215"/>
    </source>
</evidence>